<name>A0A3P8GR11_9TREM</name>
<evidence type="ECO:0000313" key="1">
    <source>
        <dbReference type="EMBL" id="VDP74108.1"/>
    </source>
</evidence>
<evidence type="ECO:0000313" key="2">
    <source>
        <dbReference type="Proteomes" id="UP000269396"/>
    </source>
</evidence>
<dbReference type="Proteomes" id="UP000269396">
    <property type="component" value="Unassembled WGS sequence"/>
</dbReference>
<accession>A0A3P8GR11</accession>
<dbReference type="EMBL" id="UZAL01038662">
    <property type="protein sequence ID" value="VDP74108.1"/>
    <property type="molecule type" value="Genomic_DNA"/>
</dbReference>
<protein>
    <submittedName>
        <fullName evidence="1">Uncharacterized protein</fullName>
    </submittedName>
</protein>
<proteinExistence type="predicted"/>
<dbReference type="AlphaFoldDB" id="A0A3P8GR11"/>
<keyword evidence="2" id="KW-1185">Reference proteome</keyword>
<reference evidence="1 2" key="1">
    <citation type="submission" date="2018-11" db="EMBL/GenBank/DDBJ databases">
        <authorList>
            <consortium name="Pathogen Informatics"/>
        </authorList>
    </citation>
    <scope>NUCLEOTIDE SEQUENCE [LARGE SCALE GENOMIC DNA]</scope>
    <source>
        <strain>Denwood</strain>
        <strain evidence="2">Zambia</strain>
    </source>
</reference>
<sequence length="107" mass="12495">MCASCTRRRHHKDDYICTIQSCRLPSHAKIFMSNICFINAFTIEHGNFWLVFSHFFKHDCCTSLHLLTCKFSCTFGWSCTNISESDTVIQHFRIIIATDSHWNQTSL</sequence>
<organism evidence="1 2">
    <name type="scientific">Schistosoma mattheei</name>
    <dbReference type="NCBI Taxonomy" id="31246"/>
    <lineage>
        <taxon>Eukaryota</taxon>
        <taxon>Metazoa</taxon>
        <taxon>Spiralia</taxon>
        <taxon>Lophotrochozoa</taxon>
        <taxon>Platyhelminthes</taxon>
        <taxon>Trematoda</taxon>
        <taxon>Digenea</taxon>
        <taxon>Strigeidida</taxon>
        <taxon>Schistosomatoidea</taxon>
        <taxon>Schistosomatidae</taxon>
        <taxon>Schistosoma</taxon>
    </lineage>
</organism>
<gene>
    <name evidence="1" type="ORF">SMTD_LOCUS17401</name>
</gene>